<evidence type="ECO:0000259" key="2">
    <source>
        <dbReference type="PROSITE" id="PS50888"/>
    </source>
</evidence>
<feature type="region of interest" description="Disordered" evidence="1">
    <location>
        <begin position="69"/>
        <end position="131"/>
    </location>
</feature>
<dbReference type="GO" id="GO:0070888">
    <property type="term" value="F:E-box binding"/>
    <property type="evidence" value="ECO:0007669"/>
    <property type="project" value="TreeGrafter"/>
</dbReference>
<dbReference type="GO" id="GO:0046983">
    <property type="term" value="F:protein dimerization activity"/>
    <property type="evidence" value="ECO:0007669"/>
    <property type="project" value="InterPro"/>
</dbReference>
<protein>
    <recommendedName>
        <fullName evidence="2">BHLH domain-containing protein</fullName>
    </recommendedName>
</protein>
<gene>
    <name evidence="3" type="ORF">TDIB3V08_LOCUS4974</name>
</gene>
<dbReference type="EMBL" id="OA566321">
    <property type="protein sequence ID" value="CAD7198696.1"/>
    <property type="molecule type" value="Genomic_DNA"/>
</dbReference>
<dbReference type="GO" id="GO:0045944">
    <property type="term" value="P:positive regulation of transcription by RNA polymerase II"/>
    <property type="evidence" value="ECO:0007669"/>
    <property type="project" value="TreeGrafter"/>
</dbReference>
<sequence>MNSTVQSSILSNIIMSPLIPFPSNPLSGQFLSQSPHCLSQYDKATTDSNNNNDHAKDIPADEQVLVDTQREGKYSLRPRSTQKRIQTEEIIRAVSRSSRKRNGGGGRPKQKPPPLSKYRRKTANARERDRMREINVAFESLRRAVPHVALSDSCIGRGSPSSEKLTKITTLRLAMKYISALSQCLQQESPVTIAGTSPGSASSDLGYLVSGYGDAATDLDALLLESDDDSLYFRSDLSDTSSFTPPDFSEHSIDFHGDHHSTLTTPVFGHTLATPELDQIFSS</sequence>
<feature type="domain" description="BHLH" evidence="2">
    <location>
        <begin position="118"/>
        <end position="181"/>
    </location>
</feature>
<dbReference type="GO" id="GO:0003700">
    <property type="term" value="F:DNA-binding transcription factor activity"/>
    <property type="evidence" value="ECO:0007669"/>
    <property type="project" value="TreeGrafter"/>
</dbReference>
<dbReference type="InterPro" id="IPR011598">
    <property type="entry name" value="bHLH_dom"/>
</dbReference>
<dbReference type="PANTHER" id="PTHR19290:SF147">
    <property type="entry name" value="HELIX-LOOP-HELIX PROTEIN DELILAH"/>
    <property type="match status" value="1"/>
</dbReference>
<dbReference type="Gene3D" id="4.10.280.10">
    <property type="entry name" value="Helix-loop-helix DNA-binding domain"/>
    <property type="match status" value="1"/>
</dbReference>
<accession>A0A7R8Z8W2</accession>
<name>A0A7R8Z8W2_TIMDO</name>
<reference evidence="3" key="1">
    <citation type="submission" date="2020-11" db="EMBL/GenBank/DDBJ databases">
        <authorList>
            <person name="Tran Van P."/>
        </authorList>
    </citation>
    <scope>NUCLEOTIDE SEQUENCE</scope>
</reference>
<dbReference type="PROSITE" id="PS50888">
    <property type="entry name" value="BHLH"/>
    <property type="match status" value="1"/>
</dbReference>
<evidence type="ECO:0000313" key="3">
    <source>
        <dbReference type="EMBL" id="CAD7198696.1"/>
    </source>
</evidence>
<feature type="region of interest" description="Disordered" evidence="1">
    <location>
        <begin position="41"/>
        <end position="60"/>
    </location>
</feature>
<dbReference type="SMART" id="SM00353">
    <property type="entry name" value="HLH"/>
    <property type="match status" value="1"/>
</dbReference>
<proteinExistence type="predicted"/>
<organism evidence="3">
    <name type="scientific">Timema douglasi</name>
    <name type="common">Walking stick</name>
    <dbReference type="NCBI Taxonomy" id="61478"/>
    <lineage>
        <taxon>Eukaryota</taxon>
        <taxon>Metazoa</taxon>
        <taxon>Ecdysozoa</taxon>
        <taxon>Arthropoda</taxon>
        <taxon>Hexapoda</taxon>
        <taxon>Insecta</taxon>
        <taxon>Pterygota</taxon>
        <taxon>Neoptera</taxon>
        <taxon>Polyneoptera</taxon>
        <taxon>Phasmatodea</taxon>
        <taxon>Timematodea</taxon>
        <taxon>Timematoidea</taxon>
        <taxon>Timematidae</taxon>
        <taxon>Timema</taxon>
    </lineage>
</organism>
<dbReference type="GO" id="GO:0009653">
    <property type="term" value="P:anatomical structure morphogenesis"/>
    <property type="evidence" value="ECO:0007669"/>
    <property type="project" value="TreeGrafter"/>
</dbReference>
<dbReference type="AlphaFoldDB" id="A0A7R8Z8W2"/>
<dbReference type="GO" id="GO:0005634">
    <property type="term" value="C:nucleus"/>
    <property type="evidence" value="ECO:0007669"/>
    <property type="project" value="TreeGrafter"/>
</dbReference>
<dbReference type="InterPro" id="IPR036638">
    <property type="entry name" value="HLH_DNA-bd_sf"/>
</dbReference>
<dbReference type="Pfam" id="PF00010">
    <property type="entry name" value="HLH"/>
    <property type="match status" value="1"/>
</dbReference>
<feature type="compositionally biased region" description="Polar residues" evidence="1">
    <location>
        <begin position="41"/>
        <end position="52"/>
    </location>
</feature>
<dbReference type="SUPFAM" id="SSF47459">
    <property type="entry name" value="HLH, helix-loop-helix DNA-binding domain"/>
    <property type="match status" value="1"/>
</dbReference>
<evidence type="ECO:0000256" key="1">
    <source>
        <dbReference type="SAM" id="MobiDB-lite"/>
    </source>
</evidence>
<dbReference type="CDD" id="cd11431">
    <property type="entry name" value="bHLH_TS_taxi_Dei"/>
    <property type="match status" value="1"/>
</dbReference>
<dbReference type="InterPro" id="IPR050359">
    <property type="entry name" value="bHLH_transcription_factors"/>
</dbReference>
<dbReference type="PANTHER" id="PTHR19290">
    <property type="entry name" value="BASIC HELIX-LOOP-HELIX PROTEIN NEUROGENIN-RELATED"/>
    <property type="match status" value="1"/>
</dbReference>